<proteinExistence type="predicted"/>
<reference evidence="2" key="1">
    <citation type="submission" date="2020-03" db="EMBL/GenBank/DDBJ databases">
        <title>The deep terrestrial virosphere.</title>
        <authorList>
            <person name="Holmfeldt K."/>
            <person name="Nilsson E."/>
            <person name="Simone D."/>
            <person name="Lopez-Fernandez M."/>
            <person name="Wu X."/>
            <person name="de Brujin I."/>
            <person name="Lundin D."/>
            <person name="Andersson A."/>
            <person name="Bertilsson S."/>
            <person name="Dopson M."/>
        </authorList>
    </citation>
    <scope>NUCLEOTIDE SEQUENCE</scope>
    <source>
        <strain evidence="1">MM415A00968</strain>
        <strain evidence="2">MM415B02492</strain>
        <strain evidence="3">TM448B07190</strain>
    </source>
</reference>
<evidence type="ECO:0000313" key="1">
    <source>
        <dbReference type="EMBL" id="QJA78905.1"/>
    </source>
</evidence>
<accession>A0A6M3L9G6</accession>
<dbReference type="EMBL" id="MT142359">
    <property type="protein sequence ID" value="QJA78905.1"/>
    <property type="molecule type" value="Genomic_DNA"/>
</dbReference>
<organism evidence="2">
    <name type="scientific">viral metagenome</name>
    <dbReference type="NCBI Taxonomy" id="1070528"/>
    <lineage>
        <taxon>unclassified sequences</taxon>
        <taxon>metagenomes</taxon>
        <taxon>organismal metagenomes</taxon>
    </lineage>
</organism>
<sequence length="71" mass="8129">MIGIQEEYKLQTARVKAGNINRRGCVTKSQAKISGNERSFWDLFPDKKQADSCLYHEVTISATVKRRRKTA</sequence>
<name>A0A6M3L9G6_9ZZZZ</name>
<dbReference type="AlphaFoldDB" id="A0A6M3L9G6"/>
<evidence type="ECO:0000313" key="3">
    <source>
        <dbReference type="EMBL" id="QJI04279.1"/>
    </source>
</evidence>
<gene>
    <name evidence="1" type="ORF">MM415A00968_0009</name>
    <name evidence="2" type="ORF">MM415B02492_0018</name>
    <name evidence="3" type="ORF">TM448B07190_0005</name>
</gene>
<dbReference type="EMBL" id="MT142871">
    <property type="protein sequence ID" value="QJA89825.1"/>
    <property type="molecule type" value="Genomic_DNA"/>
</dbReference>
<protein>
    <submittedName>
        <fullName evidence="2">Uncharacterized protein</fullName>
    </submittedName>
</protein>
<dbReference type="EMBL" id="MT145165">
    <property type="protein sequence ID" value="QJI04279.1"/>
    <property type="molecule type" value="Genomic_DNA"/>
</dbReference>
<evidence type="ECO:0000313" key="2">
    <source>
        <dbReference type="EMBL" id="QJA89825.1"/>
    </source>
</evidence>